<gene>
    <name evidence="2" type="ORF">SDC9_54097</name>
</gene>
<protein>
    <submittedName>
        <fullName evidence="2">Uncharacterized protein</fullName>
    </submittedName>
</protein>
<accession>A0A644WVI6</accession>
<evidence type="ECO:0000256" key="1">
    <source>
        <dbReference type="SAM" id="MobiDB-lite"/>
    </source>
</evidence>
<organism evidence="2">
    <name type="scientific">bioreactor metagenome</name>
    <dbReference type="NCBI Taxonomy" id="1076179"/>
    <lineage>
        <taxon>unclassified sequences</taxon>
        <taxon>metagenomes</taxon>
        <taxon>ecological metagenomes</taxon>
    </lineage>
</organism>
<proteinExistence type="predicted"/>
<name>A0A644WVI6_9ZZZZ</name>
<feature type="compositionally biased region" description="Gly residues" evidence="1">
    <location>
        <begin position="25"/>
        <end position="34"/>
    </location>
</feature>
<evidence type="ECO:0000313" key="2">
    <source>
        <dbReference type="EMBL" id="MPM07789.1"/>
    </source>
</evidence>
<reference evidence="2" key="1">
    <citation type="submission" date="2019-08" db="EMBL/GenBank/DDBJ databases">
        <authorList>
            <person name="Kucharzyk K."/>
            <person name="Murdoch R.W."/>
            <person name="Higgins S."/>
            <person name="Loffler F."/>
        </authorList>
    </citation>
    <scope>NUCLEOTIDE SEQUENCE</scope>
</reference>
<sequence length="70" mass="7427">MAKDEYTLGQSTGAKPQAGFPSRGHGPGPGMGGGEKAKNFKATWVSYSATAKNTGRSCWRPLPVPWAARY</sequence>
<dbReference type="EMBL" id="VSSQ01001376">
    <property type="protein sequence ID" value="MPM07789.1"/>
    <property type="molecule type" value="Genomic_DNA"/>
</dbReference>
<feature type="region of interest" description="Disordered" evidence="1">
    <location>
        <begin position="1"/>
        <end position="37"/>
    </location>
</feature>
<dbReference type="AlphaFoldDB" id="A0A644WVI6"/>
<comment type="caution">
    <text evidence="2">The sequence shown here is derived from an EMBL/GenBank/DDBJ whole genome shotgun (WGS) entry which is preliminary data.</text>
</comment>